<dbReference type="EMBL" id="KK198760">
    <property type="protein sequence ID" value="KCW62141.1"/>
    <property type="molecule type" value="Genomic_DNA"/>
</dbReference>
<gene>
    <name evidence="1" type="ORF">EUGRSUZ_H04801</name>
</gene>
<accession>A0A059B8B0</accession>
<proteinExistence type="predicted"/>
<sequence length="98" mass="10897">MVWGVTVNTYNENEEPHAHSTTKKKTFNYLPAQTWRAPHGEKKALPITKMTIVGCIGSRMFCKVVNSCCMAGTSPWRFAIANKPSATLPRKKTADCPL</sequence>
<dbReference type="InParanoid" id="A0A059B8B0"/>
<dbReference type="Gramene" id="KCW62141">
    <property type="protein sequence ID" value="KCW62141"/>
    <property type="gene ID" value="EUGRSUZ_H04801"/>
</dbReference>
<protein>
    <submittedName>
        <fullName evidence="1">Uncharacterized protein</fullName>
    </submittedName>
</protein>
<reference evidence="1" key="1">
    <citation type="submission" date="2013-07" db="EMBL/GenBank/DDBJ databases">
        <title>The genome of Eucalyptus grandis.</title>
        <authorList>
            <person name="Schmutz J."/>
            <person name="Hayes R."/>
            <person name="Myburg A."/>
            <person name="Tuskan G."/>
            <person name="Grattapaglia D."/>
            <person name="Rokhsar D.S."/>
        </authorList>
    </citation>
    <scope>NUCLEOTIDE SEQUENCE</scope>
    <source>
        <tissue evidence="1">Leaf extractions</tissue>
    </source>
</reference>
<name>A0A059B8B0_EUCGR</name>
<dbReference type="AlphaFoldDB" id="A0A059B8B0"/>
<organism evidence="1">
    <name type="scientific">Eucalyptus grandis</name>
    <name type="common">Flooded gum</name>
    <dbReference type="NCBI Taxonomy" id="71139"/>
    <lineage>
        <taxon>Eukaryota</taxon>
        <taxon>Viridiplantae</taxon>
        <taxon>Streptophyta</taxon>
        <taxon>Embryophyta</taxon>
        <taxon>Tracheophyta</taxon>
        <taxon>Spermatophyta</taxon>
        <taxon>Magnoliopsida</taxon>
        <taxon>eudicotyledons</taxon>
        <taxon>Gunneridae</taxon>
        <taxon>Pentapetalae</taxon>
        <taxon>rosids</taxon>
        <taxon>malvids</taxon>
        <taxon>Myrtales</taxon>
        <taxon>Myrtaceae</taxon>
        <taxon>Myrtoideae</taxon>
        <taxon>Eucalypteae</taxon>
        <taxon>Eucalyptus</taxon>
    </lineage>
</organism>
<evidence type="ECO:0000313" key="1">
    <source>
        <dbReference type="EMBL" id="KCW62141.1"/>
    </source>
</evidence>